<sequence>MAASQVVFDTYELREKIIVSLPVRKIYQLKRVSKTWLKHIQDSRIVRIAAISVPITTDLIVEGRNTHGGDIIPDVLVYGHESRLEPDTLLKQAKRTAPHYRRDNDSIKVREVYYLLDTIDRARLSMFPSDYVTRPPCQALTIHLRLPGKRIATIYAKEGVRLGHLAEVVAAVERQERQRELFVTLWLYVSIAEVVD</sequence>
<accession>A0ACC3NM69</accession>
<dbReference type="Proteomes" id="UP001281147">
    <property type="component" value="Unassembled WGS sequence"/>
</dbReference>
<gene>
    <name evidence="1" type="ORF">LTR37_004362</name>
</gene>
<reference evidence="1" key="1">
    <citation type="submission" date="2023-07" db="EMBL/GenBank/DDBJ databases">
        <title>Black Yeasts Isolated from many extreme environments.</title>
        <authorList>
            <person name="Coleine C."/>
            <person name="Stajich J.E."/>
            <person name="Selbmann L."/>
        </authorList>
    </citation>
    <scope>NUCLEOTIDE SEQUENCE</scope>
    <source>
        <strain evidence="1">CCFEE 5714</strain>
    </source>
</reference>
<comment type="caution">
    <text evidence="1">The sequence shown here is derived from an EMBL/GenBank/DDBJ whole genome shotgun (WGS) entry which is preliminary data.</text>
</comment>
<evidence type="ECO:0000313" key="1">
    <source>
        <dbReference type="EMBL" id="KAK3719504.1"/>
    </source>
</evidence>
<evidence type="ECO:0000313" key="2">
    <source>
        <dbReference type="Proteomes" id="UP001281147"/>
    </source>
</evidence>
<dbReference type="EMBL" id="JAUTXU010000026">
    <property type="protein sequence ID" value="KAK3719504.1"/>
    <property type="molecule type" value="Genomic_DNA"/>
</dbReference>
<proteinExistence type="predicted"/>
<name>A0ACC3NM69_9PEZI</name>
<organism evidence="1 2">
    <name type="scientific">Vermiconidia calcicola</name>
    <dbReference type="NCBI Taxonomy" id="1690605"/>
    <lineage>
        <taxon>Eukaryota</taxon>
        <taxon>Fungi</taxon>
        <taxon>Dikarya</taxon>
        <taxon>Ascomycota</taxon>
        <taxon>Pezizomycotina</taxon>
        <taxon>Dothideomycetes</taxon>
        <taxon>Dothideomycetidae</taxon>
        <taxon>Mycosphaerellales</taxon>
        <taxon>Extremaceae</taxon>
        <taxon>Vermiconidia</taxon>
    </lineage>
</organism>
<protein>
    <submittedName>
        <fullName evidence="1">Uncharacterized protein</fullName>
    </submittedName>
</protein>
<keyword evidence="2" id="KW-1185">Reference proteome</keyword>